<dbReference type="InterPro" id="IPR002386">
    <property type="entry name" value="Amicyanin/Pseudoazurin"/>
</dbReference>
<evidence type="ECO:0000259" key="9">
    <source>
        <dbReference type="Pfam" id="PF13473"/>
    </source>
</evidence>
<feature type="domain" description="EfeO-type cupredoxin-like" evidence="9">
    <location>
        <begin position="10"/>
        <end position="108"/>
    </location>
</feature>
<dbReference type="Proteomes" id="UP000256269">
    <property type="component" value="Unassembled WGS sequence"/>
</dbReference>
<dbReference type="InterPro" id="IPR052721">
    <property type="entry name" value="ET_Amicyanin"/>
</dbReference>
<keyword evidence="7" id="KW-0472">Membrane</keyword>
<evidence type="ECO:0000256" key="6">
    <source>
        <dbReference type="SAM" id="MobiDB-lite"/>
    </source>
</evidence>
<keyword evidence="7" id="KW-1133">Transmembrane helix</keyword>
<feature type="binding site" evidence="5">
    <location>
        <position position="96"/>
    </location>
    <ligand>
        <name>Cu cation</name>
        <dbReference type="ChEBI" id="CHEBI:23378"/>
    </ligand>
</feature>
<comment type="caution">
    <text evidence="10">The sequence shown here is derived from an EMBL/GenBank/DDBJ whole genome shotgun (WGS) entry which is preliminary data.</text>
</comment>
<reference evidence="10 11" key="1">
    <citation type="submission" date="2018-08" db="EMBL/GenBank/DDBJ databases">
        <title>Genomic Encyclopedia of Archaeal and Bacterial Type Strains, Phase II (KMG-II): from individual species to whole genera.</title>
        <authorList>
            <person name="Goeker M."/>
        </authorList>
    </citation>
    <scope>NUCLEOTIDE SEQUENCE [LARGE SCALE GENOMIC DNA]</scope>
    <source>
        <strain evidence="10 11">DSM 45791</strain>
    </source>
</reference>
<dbReference type="InterPro" id="IPR035668">
    <property type="entry name" value="Amicyanin"/>
</dbReference>
<evidence type="ECO:0000256" key="7">
    <source>
        <dbReference type="SAM" id="Phobius"/>
    </source>
</evidence>
<evidence type="ECO:0000256" key="1">
    <source>
        <dbReference type="ARBA" id="ARBA00004418"/>
    </source>
</evidence>
<feature type="transmembrane region" description="Helical" evidence="7">
    <location>
        <begin position="180"/>
        <end position="199"/>
    </location>
</feature>
<name>A0A3E0I6T7_9PSEU</name>
<dbReference type="PANTHER" id="PTHR36507">
    <property type="entry name" value="BLL1555 PROTEIN"/>
    <property type="match status" value="1"/>
</dbReference>
<dbReference type="CDD" id="cd13921">
    <property type="entry name" value="Amicyanin"/>
    <property type="match status" value="1"/>
</dbReference>
<dbReference type="RefSeq" id="WP_116173501.1">
    <property type="nucleotide sequence ID" value="NZ_CP144375.1"/>
</dbReference>
<feature type="chain" id="PRO_5017793427" evidence="8">
    <location>
        <begin position="26"/>
        <end position="204"/>
    </location>
</feature>
<organism evidence="10 11">
    <name type="scientific">Kutzneria buriramensis</name>
    <dbReference type="NCBI Taxonomy" id="1045776"/>
    <lineage>
        <taxon>Bacteria</taxon>
        <taxon>Bacillati</taxon>
        <taxon>Actinomycetota</taxon>
        <taxon>Actinomycetes</taxon>
        <taxon>Pseudonocardiales</taxon>
        <taxon>Pseudonocardiaceae</taxon>
        <taxon>Kutzneria</taxon>
    </lineage>
</organism>
<evidence type="ECO:0000256" key="4">
    <source>
        <dbReference type="ARBA" id="ARBA00022982"/>
    </source>
</evidence>
<comment type="cofactor">
    <cofactor evidence="5">
        <name>Cu cation</name>
        <dbReference type="ChEBI" id="CHEBI:23378"/>
    </cofactor>
    <text evidence="5">Binds 1 copper ion per subunit.</text>
</comment>
<keyword evidence="3" id="KW-0574">Periplasm</keyword>
<accession>A0A3E0I6T7</accession>
<evidence type="ECO:0000313" key="10">
    <source>
        <dbReference type="EMBL" id="REH54442.1"/>
    </source>
</evidence>
<keyword evidence="8" id="KW-0732">Signal</keyword>
<dbReference type="Pfam" id="PF13473">
    <property type="entry name" value="Cupredoxin_1"/>
    <property type="match status" value="1"/>
</dbReference>
<dbReference type="InterPro" id="IPR008972">
    <property type="entry name" value="Cupredoxin"/>
</dbReference>
<feature type="signal peptide" evidence="8">
    <location>
        <begin position="1"/>
        <end position="25"/>
    </location>
</feature>
<dbReference type="InterPro" id="IPR028096">
    <property type="entry name" value="EfeO_Cupredoxin"/>
</dbReference>
<feature type="region of interest" description="Disordered" evidence="6">
    <location>
        <begin position="126"/>
        <end position="151"/>
    </location>
</feature>
<gene>
    <name evidence="10" type="ORF">BCF44_102674</name>
</gene>
<evidence type="ECO:0000256" key="2">
    <source>
        <dbReference type="ARBA" id="ARBA00022448"/>
    </source>
</evidence>
<dbReference type="Gene3D" id="2.60.40.420">
    <property type="entry name" value="Cupredoxins - blue copper proteins"/>
    <property type="match status" value="1"/>
</dbReference>
<keyword evidence="7" id="KW-0812">Transmembrane</keyword>
<proteinExistence type="predicted"/>
<sequence length="204" mass="21037">MTRRLLSALLVLPFLAVLAPAPAVAATQAVTMAQYAFAPAAITVHVGDTVTWTNQDQAPHDVTTTSAPVPLHSPTLSTGQSWTYTFGQAGTYAYICSIHPDMKAQITVLAAPPTTTQQRTVPTTTATHRSVGGGAPVQAVPPTTGAPPLTTTTMPTPTPTQATQEMPAMAQVEQSSLDPMLLVAGLVAAVATLCLLLIASRAAD</sequence>
<dbReference type="OrthoDB" id="574459at2"/>
<feature type="binding site" evidence="5">
    <location>
        <position position="99"/>
    </location>
    <ligand>
        <name>Cu cation</name>
        <dbReference type="ChEBI" id="CHEBI:23378"/>
    </ligand>
</feature>
<keyword evidence="5" id="KW-0186">Copper</keyword>
<dbReference type="GO" id="GO:0042597">
    <property type="term" value="C:periplasmic space"/>
    <property type="evidence" value="ECO:0007669"/>
    <property type="project" value="UniProtKB-SubCell"/>
</dbReference>
<feature type="binding site" evidence="5">
    <location>
        <position position="60"/>
    </location>
    <ligand>
        <name>Cu cation</name>
        <dbReference type="ChEBI" id="CHEBI:23378"/>
    </ligand>
</feature>
<dbReference type="GO" id="GO:0009055">
    <property type="term" value="F:electron transfer activity"/>
    <property type="evidence" value="ECO:0007669"/>
    <property type="project" value="InterPro"/>
</dbReference>
<dbReference type="AlphaFoldDB" id="A0A3E0I6T7"/>
<dbReference type="PANTHER" id="PTHR36507:SF1">
    <property type="entry name" value="BLL1555 PROTEIN"/>
    <property type="match status" value="1"/>
</dbReference>
<dbReference type="GO" id="GO:0005507">
    <property type="term" value="F:copper ion binding"/>
    <property type="evidence" value="ECO:0007669"/>
    <property type="project" value="InterPro"/>
</dbReference>
<evidence type="ECO:0000313" key="11">
    <source>
        <dbReference type="Proteomes" id="UP000256269"/>
    </source>
</evidence>
<dbReference type="PRINTS" id="PR00155">
    <property type="entry name" value="AMICYANIN"/>
</dbReference>
<feature type="compositionally biased region" description="Low complexity" evidence="6">
    <location>
        <begin position="141"/>
        <end position="151"/>
    </location>
</feature>
<feature type="binding site" evidence="5">
    <location>
        <position position="102"/>
    </location>
    <ligand>
        <name>Cu cation</name>
        <dbReference type="ChEBI" id="CHEBI:23378"/>
    </ligand>
</feature>
<dbReference type="SUPFAM" id="SSF49503">
    <property type="entry name" value="Cupredoxins"/>
    <property type="match status" value="1"/>
</dbReference>
<protein>
    <submittedName>
        <fullName evidence="10">Plastocyanin</fullName>
    </submittedName>
</protein>
<evidence type="ECO:0000256" key="3">
    <source>
        <dbReference type="ARBA" id="ARBA00022764"/>
    </source>
</evidence>
<keyword evidence="2" id="KW-0813">Transport</keyword>
<evidence type="ECO:0000256" key="8">
    <source>
        <dbReference type="SAM" id="SignalP"/>
    </source>
</evidence>
<comment type="subcellular location">
    <subcellularLocation>
        <location evidence="1">Periplasm</location>
    </subcellularLocation>
</comment>
<keyword evidence="5" id="KW-0479">Metal-binding</keyword>
<keyword evidence="11" id="KW-1185">Reference proteome</keyword>
<evidence type="ECO:0000256" key="5">
    <source>
        <dbReference type="PIRSR" id="PIRSR602386-1"/>
    </source>
</evidence>
<keyword evidence="4" id="KW-0249">Electron transport</keyword>
<dbReference type="EMBL" id="QUNO01000002">
    <property type="protein sequence ID" value="REH54442.1"/>
    <property type="molecule type" value="Genomic_DNA"/>
</dbReference>